<keyword evidence="1" id="KW-0479">Metal-binding</keyword>
<organism evidence="3 4">
    <name type="scientific">Modicisalibacter zincidurans</name>
    <dbReference type="NCBI Taxonomy" id="1178777"/>
    <lineage>
        <taxon>Bacteria</taxon>
        <taxon>Pseudomonadati</taxon>
        <taxon>Pseudomonadota</taxon>
        <taxon>Gammaproteobacteria</taxon>
        <taxon>Oceanospirillales</taxon>
        <taxon>Halomonadaceae</taxon>
        <taxon>Modicisalibacter</taxon>
    </lineage>
</organism>
<keyword evidence="4" id="KW-1185">Reference proteome</keyword>
<accession>A0ABP9RJ79</accession>
<dbReference type="EMBL" id="BAABKI010000027">
    <property type="protein sequence ID" value="GAA5177926.1"/>
    <property type="molecule type" value="Genomic_DNA"/>
</dbReference>
<dbReference type="Gene3D" id="2.30.170.10">
    <property type="match status" value="1"/>
</dbReference>
<evidence type="ECO:0000313" key="4">
    <source>
        <dbReference type="Proteomes" id="UP001500074"/>
    </source>
</evidence>
<comment type="caution">
    <text evidence="3">The sequence shown here is derived from an EMBL/GenBank/DDBJ whole genome shotgun (WGS) entry which is preliminary data.</text>
</comment>
<evidence type="ECO:0000256" key="2">
    <source>
        <dbReference type="ARBA" id="ARBA00022851"/>
    </source>
</evidence>
<evidence type="ECO:0000256" key="1">
    <source>
        <dbReference type="ARBA" id="ARBA00022723"/>
    </source>
</evidence>
<keyword evidence="2" id="KW-0480">Metal-thiolate cluster</keyword>
<dbReference type="Proteomes" id="UP001500074">
    <property type="component" value="Unassembled WGS sequence"/>
</dbReference>
<evidence type="ECO:0008006" key="5">
    <source>
        <dbReference type="Google" id="ProtNLM"/>
    </source>
</evidence>
<dbReference type="SUPFAM" id="SSF57868">
    <property type="entry name" value="Metallothionein"/>
    <property type="match status" value="1"/>
</dbReference>
<name>A0ABP9RJ79_9GAMM</name>
<protein>
    <recommendedName>
        <fullName evidence="5">Metallothionein</fullName>
    </recommendedName>
</protein>
<proteinExistence type="predicted"/>
<dbReference type="RefSeq" id="WP_035575414.1">
    <property type="nucleotide sequence ID" value="NZ_BAABKI010000027.1"/>
</dbReference>
<gene>
    <name evidence="3" type="ORF">GCM10023342_27140</name>
</gene>
<dbReference type="InterPro" id="IPR017854">
    <property type="entry name" value="Metalthion_dom_sf"/>
</dbReference>
<evidence type="ECO:0000313" key="3">
    <source>
        <dbReference type="EMBL" id="GAA5177926.1"/>
    </source>
</evidence>
<reference evidence="4" key="1">
    <citation type="journal article" date="2019" name="Int. J. Syst. Evol. Microbiol.">
        <title>The Global Catalogue of Microorganisms (GCM) 10K type strain sequencing project: providing services to taxonomists for standard genome sequencing and annotation.</title>
        <authorList>
            <consortium name="The Broad Institute Genomics Platform"/>
            <consortium name="The Broad Institute Genome Sequencing Center for Infectious Disease"/>
            <person name="Wu L."/>
            <person name="Ma J."/>
        </authorList>
    </citation>
    <scope>NUCLEOTIDE SEQUENCE [LARGE SCALE GENOMIC DNA]</scope>
    <source>
        <strain evidence="4">JCM 18472</strain>
    </source>
</reference>
<dbReference type="InterPro" id="IPR000518">
    <property type="entry name" value="Metalthion_fam14_prok"/>
</dbReference>
<dbReference type="Pfam" id="PF02069">
    <property type="entry name" value="Metallothio_Pro"/>
    <property type="match status" value="1"/>
</dbReference>
<sequence>MAELGTCACTGCENEVTSDNAALSEGQAFCCTGCAAGHPEGLPCVHPDCPCTELNRPPSGELTREGF</sequence>